<feature type="compositionally biased region" description="Basic and acidic residues" evidence="1">
    <location>
        <begin position="83"/>
        <end position="171"/>
    </location>
</feature>
<evidence type="ECO:0000256" key="1">
    <source>
        <dbReference type="SAM" id="MobiDB-lite"/>
    </source>
</evidence>
<gene>
    <name evidence="2" type="ORF">WOLCODRAFT_66376</name>
</gene>
<protein>
    <submittedName>
        <fullName evidence="2">Uncharacterized protein</fullName>
    </submittedName>
</protein>
<evidence type="ECO:0000313" key="2">
    <source>
        <dbReference type="EMBL" id="PCH38770.1"/>
    </source>
</evidence>
<dbReference type="STRING" id="742152.A0A2H3J967"/>
<feature type="compositionally biased region" description="Basic residues" evidence="1">
    <location>
        <begin position="212"/>
        <end position="222"/>
    </location>
</feature>
<name>A0A2H3J967_WOLCO</name>
<feature type="region of interest" description="Disordered" evidence="1">
    <location>
        <begin position="1"/>
        <end position="249"/>
    </location>
</feature>
<accession>A0A2H3J967</accession>
<organism evidence="2 3">
    <name type="scientific">Wolfiporia cocos (strain MD-104)</name>
    <name type="common">Brown rot fungus</name>
    <dbReference type="NCBI Taxonomy" id="742152"/>
    <lineage>
        <taxon>Eukaryota</taxon>
        <taxon>Fungi</taxon>
        <taxon>Dikarya</taxon>
        <taxon>Basidiomycota</taxon>
        <taxon>Agaricomycotina</taxon>
        <taxon>Agaricomycetes</taxon>
        <taxon>Polyporales</taxon>
        <taxon>Phaeolaceae</taxon>
        <taxon>Wolfiporia</taxon>
    </lineage>
</organism>
<dbReference type="Proteomes" id="UP000218811">
    <property type="component" value="Unassembled WGS sequence"/>
</dbReference>
<sequence length="249" mass="27164">MDNSADAANSLGLDLDALEIKDDPEPSGSSEPPAVEASAAPAEQSDAARPAEITQNTSAEEEAKSPTSEGNAKEKKKPYVNPERVKTGGAQRDKLSEQELTERMARIREQNERIKQRRADVQADEDAFKKTQEADRIKAAKTKKVQENIDRTREQNARRKMEKIQGREWDSGKPTQDWKPARRPEEGDDADRAPRASIGIRGAFRGGAVRGRGGRGRGRGRGRMAAQAPPTERLTEESPAVTTPAAAAS</sequence>
<dbReference type="EMBL" id="KB467942">
    <property type="protein sequence ID" value="PCH38770.1"/>
    <property type="molecule type" value="Genomic_DNA"/>
</dbReference>
<proteinExistence type="predicted"/>
<feature type="compositionally biased region" description="Low complexity" evidence="1">
    <location>
        <begin position="26"/>
        <end position="51"/>
    </location>
</feature>
<feature type="compositionally biased region" description="Basic and acidic residues" evidence="1">
    <location>
        <begin position="179"/>
        <end position="194"/>
    </location>
</feature>
<dbReference type="OMA" id="IQSREWD"/>
<dbReference type="AlphaFoldDB" id="A0A2H3J967"/>
<feature type="compositionally biased region" description="Low complexity" evidence="1">
    <location>
        <begin position="237"/>
        <end position="249"/>
    </location>
</feature>
<reference evidence="2 3" key="1">
    <citation type="journal article" date="2012" name="Science">
        <title>The Paleozoic origin of enzymatic lignin decomposition reconstructed from 31 fungal genomes.</title>
        <authorList>
            <person name="Floudas D."/>
            <person name="Binder M."/>
            <person name="Riley R."/>
            <person name="Barry K."/>
            <person name="Blanchette R.A."/>
            <person name="Henrissat B."/>
            <person name="Martinez A.T."/>
            <person name="Otillar R."/>
            <person name="Spatafora J.W."/>
            <person name="Yadav J.S."/>
            <person name="Aerts A."/>
            <person name="Benoit I."/>
            <person name="Boyd A."/>
            <person name="Carlson A."/>
            <person name="Copeland A."/>
            <person name="Coutinho P.M."/>
            <person name="de Vries R.P."/>
            <person name="Ferreira P."/>
            <person name="Findley K."/>
            <person name="Foster B."/>
            <person name="Gaskell J."/>
            <person name="Glotzer D."/>
            <person name="Gorecki P."/>
            <person name="Heitman J."/>
            <person name="Hesse C."/>
            <person name="Hori C."/>
            <person name="Igarashi K."/>
            <person name="Jurgens J.A."/>
            <person name="Kallen N."/>
            <person name="Kersten P."/>
            <person name="Kohler A."/>
            <person name="Kuees U."/>
            <person name="Kumar T.K.A."/>
            <person name="Kuo A."/>
            <person name="LaButti K."/>
            <person name="Larrondo L.F."/>
            <person name="Lindquist E."/>
            <person name="Ling A."/>
            <person name="Lombard V."/>
            <person name="Lucas S."/>
            <person name="Lundell T."/>
            <person name="Martin R."/>
            <person name="McLaughlin D.J."/>
            <person name="Morgenstern I."/>
            <person name="Morin E."/>
            <person name="Murat C."/>
            <person name="Nagy L.G."/>
            <person name="Nolan M."/>
            <person name="Ohm R.A."/>
            <person name="Patyshakuliyeva A."/>
            <person name="Rokas A."/>
            <person name="Ruiz-Duenas F.J."/>
            <person name="Sabat G."/>
            <person name="Salamov A."/>
            <person name="Samejima M."/>
            <person name="Schmutz J."/>
            <person name="Slot J.C."/>
            <person name="St John F."/>
            <person name="Stenlid J."/>
            <person name="Sun H."/>
            <person name="Sun S."/>
            <person name="Syed K."/>
            <person name="Tsang A."/>
            <person name="Wiebenga A."/>
            <person name="Young D."/>
            <person name="Pisabarro A."/>
            <person name="Eastwood D.C."/>
            <person name="Martin F."/>
            <person name="Cullen D."/>
            <person name="Grigoriev I.V."/>
            <person name="Hibbett D.S."/>
        </authorList>
    </citation>
    <scope>NUCLEOTIDE SEQUENCE [LARGE SCALE GENOMIC DNA]</scope>
    <source>
        <strain evidence="2 3">MD-104</strain>
    </source>
</reference>
<evidence type="ECO:0000313" key="3">
    <source>
        <dbReference type="Proteomes" id="UP000218811"/>
    </source>
</evidence>
<dbReference type="OrthoDB" id="2402960at2759"/>
<keyword evidence="3" id="KW-1185">Reference proteome</keyword>